<dbReference type="InterPro" id="IPR025714">
    <property type="entry name" value="Methyltranfer_dom"/>
</dbReference>
<organism evidence="2 3">
    <name type="scientific">Candidatus Yanofskybacteria bacterium RIFCSPHIGHO2_01_FULL_41_21</name>
    <dbReference type="NCBI Taxonomy" id="1802660"/>
    <lineage>
        <taxon>Bacteria</taxon>
        <taxon>Candidatus Yanofskyibacteriota</taxon>
    </lineage>
</organism>
<dbReference type="InterPro" id="IPR029063">
    <property type="entry name" value="SAM-dependent_MTases_sf"/>
</dbReference>
<protein>
    <recommendedName>
        <fullName evidence="1">Methyltransferase domain-containing protein</fullName>
    </recommendedName>
</protein>
<dbReference type="AlphaFoldDB" id="A0A1F8ECZ4"/>
<evidence type="ECO:0000259" key="1">
    <source>
        <dbReference type="Pfam" id="PF13847"/>
    </source>
</evidence>
<accession>A0A1F8ECZ4</accession>
<dbReference type="Gene3D" id="3.40.50.150">
    <property type="entry name" value="Vaccinia Virus protein VP39"/>
    <property type="match status" value="1"/>
</dbReference>
<dbReference type="Pfam" id="PF13847">
    <property type="entry name" value="Methyltransf_31"/>
    <property type="match status" value="1"/>
</dbReference>
<proteinExistence type="predicted"/>
<sequence length="241" mass="28549">MLDEQGAQNYWGKQVEKGGMEPCHYLNKWQDKYAFEIRTSVFRRSDFRGLKKIVDIGCGVGDYTAKMFKLIDSDAHIVGFDFPFNIEIARKKHRDLKNIVFKEGSVPDENIESDIKSADAVIMTTVYTHLTPDSREILLGYFEKMKSGAKMFILEYFPEVVPEFQKNQAHKIVESSKEVQVRFINHGLQVLEVRPVNYIDSFLFFHWGKNWFVYFITKWLDNFVRVFKYYRSKYKLIIFTR</sequence>
<comment type="caution">
    <text evidence="2">The sequence shown here is derived from an EMBL/GenBank/DDBJ whole genome shotgun (WGS) entry which is preliminary data.</text>
</comment>
<gene>
    <name evidence="2" type="ORF">A2735_00630</name>
</gene>
<dbReference type="CDD" id="cd02440">
    <property type="entry name" value="AdoMet_MTases"/>
    <property type="match status" value="1"/>
</dbReference>
<name>A0A1F8ECZ4_9BACT</name>
<reference evidence="2 3" key="1">
    <citation type="journal article" date="2016" name="Nat. Commun.">
        <title>Thousands of microbial genomes shed light on interconnected biogeochemical processes in an aquifer system.</title>
        <authorList>
            <person name="Anantharaman K."/>
            <person name="Brown C.T."/>
            <person name="Hug L.A."/>
            <person name="Sharon I."/>
            <person name="Castelle C.J."/>
            <person name="Probst A.J."/>
            <person name="Thomas B.C."/>
            <person name="Singh A."/>
            <person name="Wilkins M.J."/>
            <person name="Karaoz U."/>
            <person name="Brodie E.L."/>
            <person name="Williams K.H."/>
            <person name="Hubbard S.S."/>
            <person name="Banfield J.F."/>
        </authorList>
    </citation>
    <scope>NUCLEOTIDE SEQUENCE [LARGE SCALE GENOMIC DNA]</scope>
</reference>
<feature type="domain" description="Methyltransferase" evidence="1">
    <location>
        <begin position="51"/>
        <end position="178"/>
    </location>
</feature>
<evidence type="ECO:0000313" key="2">
    <source>
        <dbReference type="EMBL" id="OGM98199.1"/>
    </source>
</evidence>
<dbReference type="STRING" id="1802660.A2735_00630"/>
<dbReference type="SUPFAM" id="SSF53335">
    <property type="entry name" value="S-adenosyl-L-methionine-dependent methyltransferases"/>
    <property type="match status" value="1"/>
</dbReference>
<dbReference type="EMBL" id="MGJA01000003">
    <property type="protein sequence ID" value="OGM98199.1"/>
    <property type="molecule type" value="Genomic_DNA"/>
</dbReference>
<dbReference type="Proteomes" id="UP000178520">
    <property type="component" value="Unassembled WGS sequence"/>
</dbReference>
<evidence type="ECO:0000313" key="3">
    <source>
        <dbReference type="Proteomes" id="UP000178520"/>
    </source>
</evidence>